<dbReference type="SMART" id="SM01300">
    <property type="entry name" value="PEHE"/>
    <property type="match status" value="1"/>
</dbReference>
<dbReference type="CTD" id="35121"/>
<reference evidence="5" key="1">
    <citation type="submission" date="2025-08" db="UniProtKB">
        <authorList>
            <consortium name="RefSeq"/>
        </authorList>
    </citation>
    <scope>IDENTIFICATION</scope>
</reference>
<feature type="domain" description="PEHE" evidence="3">
    <location>
        <begin position="196"/>
        <end position="314"/>
    </location>
</feature>
<protein>
    <submittedName>
        <fullName evidence="5">Male-specific lethal 1-like 1</fullName>
    </submittedName>
</protein>
<dbReference type="PANTHER" id="PTHR21656">
    <property type="entry name" value="MALE-SPECIFIC LETHAL-1 PROTEIN"/>
    <property type="match status" value="1"/>
</dbReference>
<evidence type="ECO:0000256" key="1">
    <source>
        <dbReference type="SAM" id="Coils"/>
    </source>
</evidence>
<evidence type="ECO:0000313" key="4">
    <source>
        <dbReference type="Proteomes" id="UP000694867"/>
    </source>
</evidence>
<organism evidence="4 5">
    <name type="scientific">Galendromus occidentalis</name>
    <name type="common">western predatory mite</name>
    <dbReference type="NCBI Taxonomy" id="34638"/>
    <lineage>
        <taxon>Eukaryota</taxon>
        <taxon>Metazoa</taxon>
        <taxon>Ecdysozoa</taxon>
        <taxon>Arthropoda</taxon>
        <taxon>Chelicerata</taxon>
        <taxon>Arachnida</taxon>
        <taxon>Acari</taxon>
        <taxon>Parasitiformes</taxon>
        <taxon>Mesostigmata</taxon>
        <taxon>Gamasina</taxon>
        <taxon>Phytoseioidea</taxon>
        <taxon>Phytoseiidae</taxon>
        <taxon>Typhlodrominae</taxon>
        <taxon>Galendromus</taxon>
    </lineage>
</organism>
<dbReference type="KEGG" id="goe:100900505"/>
<dbReference type="PROSITE" id="PS52052">
    <property type="entry name" value="PEHE"/>
    <property type="match status" value="1"/>
</dbReference>
<dbReference type="InterPro" id="IPR029332">
    <property type="entry name" value="PEHE_dom"/>
</dbReference>
<dbReference type="GO" id="GO:0003682">
    <property type="term" value="F:chromatin binding"/>
    <property type="evidence" value="ECO:0007669"/>
    <property type="project" value="TreeGrafter"/>
</dbReference>
<dbReference type="GO" id="GO:0072487">
    <property type="term" value="C:MSL complex"/>
    <property type="evidence" value="ECO:0007669"/>
    <property type="project" value="InterPro"/>
</dbReference>
<dbReference type="RefSeq" id="XP_028968434.1">
    <property type="nucleotide sequence ID" value="XM_029112601.1"/>
</dbReference>
<proteinExistence type="predicted"/>
<dbReference type="InterPro" id="IPR026711">
    <property type="entry name" value="Msl-1"/>
</dbReference>
<feature type="region of interest" description="Disordered" evidence="2">
    <location>
        <begin position="66"/>
        <end position="97"/>
    </location>
</feature>
<gene>
    <name evidence="5" type="primary">LOC100900505</name>
</gene>
<dbReference type="PANTHER" id="PTHR21656:SF2">
    <property type="entry name" value="MALE-SPECIFIC LETHAL 1 HOMOLOG"/>
    <property type="match status" value="1"/>
</dbReference>
<dbReference type="Pfam" id="PF15275">
    <property type="entry name" value="PEHE"/>
    <property type="match status" value="1"/>
</dbReference>
<evidence type="ECO:0000313" key="5">
    <source>
        <dbReference type="RefSeq" id="XP_028968434.1"/>
    </source>
</evidence>
<dbReference type="GeneID" id="100900505"/>
<feature type="coiled-coil region" evidence="1">
    <location>
        <begin position="100"/>
        <end position="127"/>
    </location>
</feature>
<dbReference type="AlphaFoldDB" id="A0AAJ7SGW9"/>
<sequence>MREHGNRVMRPLEIMGQAPTKPKLPIHVSRMSSIVVKKRRTELDMLSDSNIIESIGITPRKLRHSLATTENADAKHRTPGPASLPKNGPKCNTPSKDDIIRQKDAEIEELRKQNEALQSRLAEIEAKYKEFVPPQNIVPHRKRSGTDDKKTRKPMRTNSAVSKLEVEDHETPLMTSAYSLYQRPSETSESQEATGNVEVPSWRVLPIPSQSIPKRDCEEVTSDETYLRRHLKLETEERRRKKWDRQWMSEQKRFERARRKQSRGATQTAPLKDPVLTLFPSGSRLQAVEISEKVPVVAWGCAVPSFLPREFSMD</sequence>
<keyword evidence="1" id="KW-0175">Coiled coil</keyword>
<name>A0AAJ7SGW9_9ACAR</name>
<dbReference type="Proteomes" id="UP000694867">
    <property type="component" value="Unplaced"/>
</dbReference>
<keyword evidence="4" id="KW-1185">Reference proteome</keyword>
<feature type="region of interest" description="Disordered" evidence="2">
    <location>
        <begin position="137"/>
        <end position="170"/>
    </location>
</feature>
<evidence type="ECO:0000256" key="2">
    <source>
        <dbReference type="SAM" id="MobiDB-lite"/>
    </source>
</evidence>
<accession>A0AAJ7SGW9</accession>
<evidence type="ECO:0000259" key="3">
    <source>
        <dbReference type="PROSITE" id="PS52052"/>
    </source>
</evidence>
<dbReference type="Gene3D" id="6.10.250.3170">
    <property type="match status" value="1"/>
</dbReference>